<dbReference type="InterPro" id="IPR023646">
    <property type="entry name" value="Prisomal_replication_PriB"/>
</dbReference>
<keyword evidence="1" id="KW-0238">DNA-binding</keyword>
<dbReference type="GO" id="GO:0006269">
    <property type="term" value="P:DNA replication, synthesis of primer"/>
    <property type="evidence" value="ECO:0007669"/>
    <property type="project" value="UniProtKB-KW"/>
</dbReference>
<sequence length="109" mass="12035">MNCFELDALIEEAKPIRYTPAGVPALDLWLEHESVVEEAGTARVVKLRMRAVALGSLAETLSRQAVGSSWRFRGFLATSRNGKGVVLHLQEFKTDPSSGVHHGRTETFQ</sequence>
<evidence type="ECO:0000313" key="2">
    <source>
        <dbReference type="EMBL" id="RPE65054.1"/>
    </source>
</evidence>
<dbReference type="AlphaFoldDB" id="A0A3N4UWH1"/>
<dbReference type="EMBL" id="RKQL01000005">
    <property type="protein sequence ID" value="RPE65054.1"/>
    <property type="molecule type" value="Genomic_DNA"/>
</dbReference>
<comment type="subunit">
    <text evidence="1">Homodimer. Interacts with PriA and DnaT. Component of the replication restart primosome. Primosome assembly occurs via a 'hand-off' mechanism. PriA binds to replication forks, subsequently PriB then DnaT bind; DnaT then displaces ssDNA to generate the helicase loading substrate.</text>
</comment>
<dbReference type="Proteomes" id="UP000272193">
    <property type="component" value="Unassembled WGS sequence"/>
</dbReference>
<comment type="similarity">
    <text evidence="1">Belongs to the PriB family.</text>
</comment>
<protein>
    <recommendedName>
        <fullName evidence="1">Replication restart protein PriB</fullName>
    </recommendedName>
</protein>
<dbReference type="RefSeq" id="WP_124223590.1">
    <property type="nucleotide sequence ID" value="NZ_RKQL01000005.1"/>
</dbReference>
<gene>
    <name evidence="1" type="primary">priB</name>
    <name evidence="2" type="ORF">EDC62_2180</name>
</gene>
<dbReference type="PIRSF" id="PIRSF003135">
    <property type="entry name" value="Primosomal_n"/>
    <property type="match status" value="1"/>
</dbReference>
<dbReference type="HAMAP" id="MF_00720">
    <property type="entry name" value="PriB"/>
    <property type="match status" value="1"/>
</dbReference>
<evidence type="ECO:0000256" key="1">
    <source>
        <dbReference type="HAMAP-Rule" id="MF_00720"/>
    </source>
</evidence>
<dbReference type="OrthoDB" id="5296916at2"/>
<dbReference type="InterPro" id="IPR012340">
    <property type="entry name" value="NA-bd_OB-fold"/>
</dbReference>
<proteinExistence type="inferred from homology"/>
<dbReference type="NCBIfam" id="TIGR04418">
    <property type="entry name" value="PriB_gamma"/>
    <property type="match status" value="1"/>
</dbReference>
<keyword evidence="1" id="KW-0639">Primosome</keyword>
<name>A0A3N4UWH1_9BURK</name>
<dbReference type="GO" id="GO:1990077">
    <property type="term" value="C:primosome complex"/>
    <property type="evidence" value="ECO:0007669"/>
    <property type="project" value="UniProtKB-UniRule"/>
</dbReference>
<comment type="caution">
    <text evidence="2">The sequence shown here is derived from an EMBL/GenBank/DDBJ whole genome shotgun (WGS) entry which is preliminary data.</text>
</comment>
<dbReference type="GO" id="GO:0003697">
    <property type="term" value="F:single-stranded DNA binding"/>
    <property type="evidence" value="ECO:0007669"/>
    <property type="project" value="UniProtKB-UniRule"/>
</dbReference>
<keyword evidence="1" id="KW-0235">DNA replication</keyword>
<keyword evidence="3" id="KW-1185">Reference proteome</keyword>
<organism evidence="2 3">
    <name type="scientific">Tibeticola sediminis</name>
    <dbReference type="NCBI Taxonomy" id="1917811"/>
    <lineage>
        <taxon>Bacteria</taxon>
        <taxon>Pseudomonadati</taxon>
        <taxon>Pseudomonadota</taxon>
        <taxon>Betaproteobacteria</taxon>
        <taxon>Burkholderiales</taxon>
        <taxon>Comamonadaceae</taxon>
        <taxon>Tibeticola</taxon>
    </lineage>
</organism>
<dbReference type="Gene3D" id="2.40.50.140">
    <property type="entry name" value="Nucleic acid-binding proteins"/>
    <property type="match status" value="1"/>
</dbReference>
<evidence type="ECO:0000313" key="3">
    <source>
        <dbReference type="Proteomes" id="UP000272193"/>
    </source>
</evidence>
<reference evidence="2 3" key="1">
    <citation type="submission" date="2018-11" db="EMBL/GenBank/DDBJ databases">
        <title>Genomic Encyclopedia of Type Strains, Phase IV (KMG-IV): sequencing the most valuable type-strain genomes for metagenomic binning, comparative biology and taxonomic classification.</title>
        <authorList>
            <person name="Goeker M."/>
        </authorList>
    </citation>
    <scope>NUCLEOTIDE SEQUENCE [LARGE SCALE GENOMIC DNA]</scope>
    <source>
        <strain evidence="2 3">DSM 101684</strain>
    </source>
</reference>
<accession>A0A3N4UWH1</accession>
<comment type="function">
    <text evidence="1">Involved in the restart of stalled replication forks, which reloads the replicative helicase on sites other than the origin of replication; the PriA-PriB pathway is the major replication restart pathway. During primosome assembly it facilitates complex formation between PriA and DnaT on DNA; stabilizes PriA on DNA. Stimulates the DNA unwinding activity of PriA helicase.</text>
</comment>
<dbReference type="SUPFAM" id="SSF50249">
    <property type="entry name" value="Nucleic acid-binding proteins"/>
    <property type="match status" value="1"/>
</dbReference>
<dbReference type="Pfam" id="PF22657">
    <property type="entry name" value="SSB_1"/>
    <property type="match status" value="1"/>
</dbReference>